<gene>
    <name evidence="3 7" type="primary">coaBC</name>
    <name evidence="7" type="ORF">HLUCCX10_06995</name>
</gene>
<keyword evidence="1 3" id="KW-0210">Decarboxylase</keyword>
<dbReference type="InterPro" id="IPR007085">
    <property type="entry name" value="DNA/pantothenate-metab_flavo_C"/>
</dbReference>
<dbReference type="GO" id="GO:0015937">
    <property type="term" value="P:coenzyme A biosynthetic process"/>
    <property type="evidence" value="ECO:0007669"/>
    <property type="project" value="UniProtKB-UniRule"/>
</dbReference>
<keyword evidence="3" id="KW-0460">Magnesium</keyword>
<keyword evidence="3 4" id="KW-0288">FMN</keyword>
<evidence type="ECO:0000256" key="4">
    <source>
        <dbReference type="RuleBase" id="RU364078"/>
    </source>
</evidence>
<keyword evidence="3" id="KW-0511">Multifunctional enzyme</keyword>
<feature type="domain" description="Flavoprotein" evidence="5">
    <location>
        <begin position="6"/>
        <end position="178"/>
    </location>
</feature>
<dbReference type="GO" id="GO:0004632">
    <property type="term" value="F:phosphopantothenate--cysteine ligase activity"/>
    <property type="evidence" value="ECO:0007669"/>
    <property type="project" value="UniProtKB-UniRule"/>
</dbReference>
<dbReference type="InterPro" id="IPR035929">
    <property type="entry name" value="CoaB-like_sf"/>
</dbReference>
<dbReference type="InterPro" id="IPR003382">
    <property type="entry name" value="Flavoprotein"/>
</dbReference>
<name>A0A0N8KGD3_9BACT</name>
<dbReference type="EMBL" id="LJXT01000038">
    <property type="protein sequence ID" value="KPQ16618.1"/>
    <property type="molecule type" value="Genomic_DNA"/>
</dbReference>
<comment type="function">
    <text evidence="4">Catalyzes two steps in the biosynthesis of coenzyme A. In the first step cysteine is conjugated to 4'-phosphopantothenate to form 4-phosphopantothenoylcysteine, in the latter compound is decarboxylated to form 4'-phosphopantotheine.</text>
</comment>
<organism evidence="7 8">
    <name type="scientific">Algoriphagus marincola HL-49</name>
    <dbReference type="NCBI Taxonomy" id="1305737"/>
    <lineage>
        <taxon>Bacteria</taxon>
        <taxon>Pseudomonadati</taxon>
        <taxon>Bacteroidota</taxon>
        <taxon>Cytophagia</taxon>
        <taxon>Cytophagales</taxon>
        <taxon>Cyclobacteriaceae</taxon>
        <taxon>Algoriphagus</taxon>
    </lineage>
</organism>
<comment type="similarity">
    <text evidence="3 4">In the N-terminal section; belongs to the HFCD (homo-oligomeric flavin containing Cys decarboxylase) superfamily.</text>
</comment>
<feature type="region of interest" description="Phosphopantothenoylcysteine decarboxylase" evidence="3">
    <location>
        <begin position="1"/>
        <end position="190"/>
    </location>
</feature>
<dbReference type="OrthoDB" id="9802554at2"/>
<feature type="binding site" evidence="3">
    <location>
        <position position="280"/>
    </location>
    <ligand>
        <name>CTP</name>
        <dbReference type="ChEBI" id="CHEBI:37563"/>
    </ligand>
</feature>
<dbReference type="STRING" id="1305737.GCA_000526355_03547"/>
<keyword evidence="3 4" id="KW-0285">Flavoprotein</keyword>
<feature type="domain" description="DNA/pantothenate metabolism flavoprotein C-terminal" evidence="6">
    <location>
        <begin position="188"/>
        <end position="396"/>
    </location>
</feature>
<dbReference type="InterPro" id="IPR036551">
    <property type="entry name" value="Flavin_trans-like"/>
</dbReference>
<dbReference type="EC" id="6.3.2.5" evidence="3"/>
<feature type="region of interest" description="Phosphopantothenate--cysteine ligase" evidence="3">
    <location>
        <begin position="191"/>
        <end position="404"/>
    </location>
</feature>
<comment type="pathway">
    <text evidence="3 4">Cofactor biosynthesis; coenzyme A biosynthesis; CoA from (R)-pantothenate: step 2/5.</text>
</comment>
<evidence type="ECO:0000259" key="6">
    <source>
        <dbReference type="Pfam" id="PF04127"/>
    </source>
</evidence>
<dbReference type="SUPFAM" id="SSF52507">
    <property type="entry name" value="Homo-oligomeric flavin-containing Cys decarboxylases, HFCD"/>
    <property type="match status" value="1"/>
</dbReference>
<feature type="binding site" evidence="3">
    <location>
        <position position="325"/>
    </location>
    <ligand>
        <name>CTP</name>
        <dbReference type="ChEBI" id="CHEBI:37563"/>
    </ligand>
</feature>
<dbReference type="PANTHER" id="PTHR14359">
    <property type="entry name" value="HOMO-OLIGOMERIC FLAVIN CONTAINING CYS DECARBOXYLASE FAMILY"/>
    <property type="match status" value="1"/>
</dbReference>
<comment type="caution">
    <text evidence="3">Lacks conserved residue(s) required for the propagation of feature annotation.</text>
</comment>
<comment type="function">
    <text evidence="3">Catalyzes two sequential steps in the biosynthesis of coenzyme A. In the first step cysteine is conjugated to 4'-phosphopantothenate to form 4-phosphopantothenoylcysteine. In the second step the latter compound is decarboxylated to form 4'-phosphopantotheine.</text>
</comment>
<dbReference type="Pfam" id="PF04127">
    <property type="entry name" value="DFP"/>
    <property type="match status" value="1"/>
</dbReference>
<keyword evidence="3 4" id="KW-0436">Ligase</keyword>
<comment type="catalytic activity">
    <reaction evidence="3 4">
        <text>(R)-4'-phosphopantothenate + L-cysteine + CTP = N-[(R)-4-phosphopantothenoyl]-L-cysteine + CMP + diphosphate + H(+)</text>
        <dbReference type="Rhea" id="RHEA:19397"/>
        <dbReference type="ChEBI" id="CHEBI:10986"/>
        <dbReference type="ChEBI" id="CHEBI:15378"/>
        <dbReference type="ChEBI" id="CHEBI:33019"/>
        <dbReference type="ChEBI" id="CHEBI:35235"/>
        <dbReference type="ChEBI" id="CHEBI:37563"/>
        <dbReference type="ChEBI" id="CHEBI:59458"/>
        <dbReference type="ChEBI" id="CHEBI:60377"/>
        <dbReference type="EC" id="6.3.2.5"/>
    </reaction>
</comment>
<dbReference type="PANTHER" id="PTHR14359:SF6">
    <property type="entry name" value="PHOSPHOPANTOTHENOYLCYSTEINE DECARBOXYLASE"/>
    <property type="match status" value="1"/>
</dbReference>
<dbReference type="eggNOG" id="COG0452">
    <property type="taxonomic scope" value="Bacteria"/>
</dbReference>
<dbReference type="GO" id="GO:0015941">
    <property type="term" value="P:pantothenate catabolic process"/>
    <property type="evidence" value="ECO:0007669"/>
    <property type="project" value="InterPro"/>
</dbReference>
<keyword evidence="3" id="KW-0479">Metal-binding</keyword>
<comment type="cofactor">
    <cofactor evidence="3">
        <name>Mg(2+)</name>
        <dbReference type="ChEBI" id="CHEBI:18420"/>
    </cofactor>
</comment>
<keyword evidence="2 3" id="KW-0456">Lyase</keyword>
<comment type="pathway">
    <text evidence="3 4">Cofactor biosynthesis; coenzyme A biosynthesis; CoA from (R)-pantothenate: step 3/5.</text>
</comment>
<dbReference type="UniPathway" id="UPA00241">
    <property type="reaction ID" value="UER00353"/>
</dbReference>
<proteinExistence type="inferred from homology"/>
<sequence>MDLEGKRILLGVTGSIAAYKSAFLVRLLVKAGAEVQVIMTASALDFISPLTLATLSKRSVLHTFQEDETGTWNNHVELGLWADLVIIAPLSANTLGKMANGLCDNLLLATYLSARCPVWVAPAMDLDMYQHPSVRKNLAAIQGFGNRLLDAESGELASGLSGQGRMMEPEKILEEIQRFFESKGDFFGKKVALTMGPTQEAIDPVRFISNHSSGKMGLALAEAFLERGAEVWVISGPVAIPVNKEKFYWTDVSSAEEMFQAASAIHSQMDIFVFTAAVADYAPATVAAEKIKKDEDAMQIRLKKNVDIAKELGSKKQPKQYHVGFALETENEEFHAKEKLHRKNFDLIALNSMKESGAGFRLDTNRVTVFSKNGGQWKSPLTSKTEIAQLILDHIKRESSWTLV</sequence>
<dbReference type="NCBIfam" id="TIGR00521">
    <property type="entry name" value="coaBC_dfp"/>
    <property type="match status" value="1"/>
</dbReference>
<dbReference type="InterPro" id="IPR005252">
    <property type="entry name" value="CoaBC"/>
</dbReference>
<dbReference type="PATRIC" id="fig|1305737.6.peg.2204"/>
<dbReference type="SUPFAM" id="SSF102645">
    <property type="entry name" value="CoaB-like"/>
    <property type="match status" value="1"/>
</dbReference>
<reference evidence="7 8" key="1">
    <citation type="submission" date="2015-09" db="EMBL/GenBank/DDBJ databases">
        <title>Identification and resolution of microdiversity through metagenomic sequencing of parallel consortia.</title>
        <authorList>
            <person name="Nelson W.C."/>
            <person name="Romine M.F."/>
            <person name="Lindemann S.R."/>
        </authorList>
    </citation>
    <scope>NUCLEOTIDE SEQUENCE [LARGE SCALE GENOMIC DNA]</scope>
    <source>
        <strain evidence="7">HL-49</strain>
    </source>
</reference>
<protein>
    <recommendedName>
        <fullName evidence="3">Coenzyme A biosynthesis bifunctional protein CoaBC</fullName>
    </recommendedName>
    <alternativeName>
        <fullName evidence="3">DNA/pantothenate metabolism flavoprotein</fullName>
    </alternativeName>
    <alternativeName>
        <fullName evidence="3">Phosphopantothenoylcysteine synthetase/decarboxylase</fullName>
        <shortName evidence="3">PPCS-PPCDC</shortName>
    </alternativeName>
    <domain>
        <recommendedName>
            <fullName evidence="3">Phosphopantothenoylcysteine decarboxylase</fullName>
            <shortName evidence="3">PPC decarboxylase</shortName>
            <shortName evidence="3">PPC-DC</shortName>
            <ecNumber evidence="3">4.1.1.36</ecNumber>
        </recommendedName>
        <alternativeName>
            <fullName evidence="3">CoaC</fullName>
        </alternativeName>
    </domain>
    <domain>
        <recommendedName>
            <fullName evidence="3">Phosphopantothenate--cysteine ligase</fullName>
            <ecNumber evidence="3">6.3.2.5</ecNumber>
        </recommendedName>
        <alternativeName>
            <fullName evidence="3">CoaB</fullName>
        </alternativeName>
        <alternativeName>
            <fullName evidence="3">Phosphopantothenoylcysteine synthetase</fullName>
            <shortName evidence="3">PPC synthetase</shortName>
            <shortName evidence="3">PPC-S</shortName>
        </alternativeName>
    </domain>
</protein>
<dbReference type="GO" id="GO:0046872">
    <property type="term" value="F:metal ion binding"/>
    <property type="evidence" value="ECO:0007669"/>
    <property type="project" value="UniProtKB-KW"/>
</dbReference>
<dbReference type="HAMAP" id="MF_02225">
    <property type="entry name" value="CoaBC"/>
    <property type="match status" value="1"/>
</dbReference>
<dbReference type="AlphaFoldDB" id="A0A0N8KGD3"/>
<evidence type="ECO:0000256" key="2">
    <source>
        <dbReference type="ARBA" id="ARBA00023239"/>
    </source>
</evidence>
<comment type="similarity">
    <text evidence="3 4">In the C-terminal section; belongs to the PPC synthetase family.</text>
</comment>
<dbReference type="GO" id="GO:0004633">
    <property type="term" value="F:phosphopantothenoylcysteine decarboxylase activity"/>
    <property type="evidence" value="ECO:0007669"/>
    <property type="project" value="UniProtKB-UniRule"/>
</dbReference>
<comment type="cofactor">
    <cofactor evidence="3">
        <name>FMN</name>
        <dbReference type="ChEBI" id="CHEBI:58210"/>
    </cofactor>
    <text evidence="3">Binds 1 FMN per subunit.</text>
</comment>
<dbReference type="GO" id="GO:0071513">
    <property type="term" value="C:phosphopantothenoylcysteine decarboxylase complex"/>
    <property type="evidence" value="ECO:0007669"/>
    <property type="project" value="TreeGrafter"/>
</dbReference>
<dbReference type="EC" id="4.1.1.36" evidence="3"/>
<evidence type="ECO:0000313" key="8">
    <source>
        <dbReference type="Proteomes" id="UP000050421"/>
    </source>
</evidence>
<dbReference type="Gene3D" id="3.40.50.1950">
    <property type="entry name" value="Flavin prenyltransferase-like"/>
    <property type="match status" value="1"/>
</dbReference>
<comment type="catalytic activity">
    <reaction evidence="3 4">
        <text>N-[(R)-4-phosphopantothenoyl]-L-cysteine + H(+) = (R)-4'-phosphopantetheine + CO2</text>
        <dbReference type="Rhea" id="RHEA:16793"/>
        <dbReference type="ChEBI" id="CHEBI:15378"/>
        <dbReference type="ChEBI" id="CHEBI:16526"/>
        <dbReference type="ChEBI" id="CHEBI:59458"/>
        <dbReference type="ChEBI" id="CHEBI:61723"/>
        <dbReference type="EC" id="4.1.1.36"/>
    </reaction>
</comment>
<comment type="caution">
    <text evidence="7">The sequence shown here is derived from an EMBL/GenBank/DDBJ whole genome shotgun (WGS) entry which is preliminary data.</text>
</comment>
<evidence type="ECO:0000256" key="1">
    <source>
        <dbReference type="ARBA" id="ARBA00022793"/>
    </source>
</evidence>
<evidence type="ECO:0000256" key="3">
    <source>
        <dbReference type="HAMAP-Rule" id="MF_02225"/>
    </source>
</evidence>
<dbReference type="GO" id="GO:0010181">
    <property type="term" value="F:FMN binding"/>
    <property type="evidence" value="ECO:0007669"/>
    <property type="project" value="UniProtKB-UniRule"/>
</dbReference>
<dbReference type="Proteomes" id="UP000050421">
    <property type="component" value="Unassembled WGS sequence"/>
</dbReference>
<evidence type="ECO:0000259" key="5">
    <source>
        <dbReference type="Pfam" id="PF02441"/>
    </source>
</evidence>
<feature type="binding site" evidence="3">
    <location>
        <position position="290"/>
    </location>
    <ligand>
        <name>CTP</name>
        <dbReference type="ChEBI" id="CHEBI:37563"/>
    </ligand>
</feature>
<accession>A0A0N8KGD3</accession>
<evidence type="ECO:0000313" key="7">
    <source>
        <dbReference type="EMBL" id="KPQ16618.1"/>
    </source>
</evidence>
<feature type="binding site" evidence="3">
    <location>
        <position position="343"/>
    </location>
    <ligand>
        <name>CTP</name>
        <dbReference type="ChEBI" id="CHEBI:37563"/>
    </ligand>
</feature>
<dbReference type="Gene3D" id="3.40.50.10300">
    <property type="entry name" value="CoaB-like"/>
    <property type="match status" value="1"/>
</dbReference>
<feature type="binding site" evidence="3">
    <location>
        <position position="339"/>
    </location>
    <ligand>
        <name>CTP</name>
        <dbReference type="ChEBI" id="CHEBI:37563"/>
    </ligand>
</feature>
<dbReference type="Pfam" id="PF02441">
    <property type="entry name" value="Flavoprotein"/>
    <property type="match status" value="1"/>
</dbReference>